<reference evidence="1 2" key="1">
    <citation type="journal article" date="2019" name="Nat. Ecol. Evol.">
        <title>Megaphylogeny resolves global patterns of mushroom evolution.</title>
        <authorList>
            <person name="Varga T."/>
            <person name="Krizsan K."/>
            <person name="Foldi C."/>
            <person name="Dima B."/>
            <person name="Sanchez-Garcia M."/>
            <person name="Sanchez-Ramirez S."/>
            <person name="Szollosi G.J."/>
            <person name="Szarkandi J.G."/>
            <person name="Papp V."/>
            <person name="Albert L."/>
            <person name="Andreopoulos W."/>
            <person name="Angelini C."/>
            <person name="Antonin V."/>
            <person name="Barry K.W."/>
            <person name="Bougher N.L."/>
            <person name="Buchanan P."/>
            <person name="Buyck B."/>
            <person name="Bense V."/>
            <person name="Catcheside P."/>
            <person name="Chovatia M."/>
            <person name="Cooper J."/>
            <person name="Damon W."/>
            <person name="Desjardin D."/>
            <person name="Finy P."/>
            <person name="Geml J."/>
            <person name="Haridas S."/>
            <person name="Hughes K."/>
            <person name="Justo A."/>
            <person name="Karasinski D."/>
            <person name="Kautmanova I."/>
            <person name="Kiss B."/>
            <person name="Kocsube S."/>
            <person name="Kotiranta H."/>
            <person name="LaButti K.M."/>
            <person name="Lechner B.E."/>
            <person name="Liimatainen K."/>
            <person name="Lipzen A."/>
            <person name="Lukacs Z."/>
            <person name="Mihaltcheva S."/>
            <person name="Morgado L.N."/>
            <person name="Niskanen T."/>
            <person name="Noordeloos M.E."/>
            <person name="Ohm R.A."/>
            <person name="Ortiz-Santana B."/>
            <person name="Ovrebo C."/>
            <person name="Racz N."/>
            <person name="Riley R."/>
            <person name="Savchenko A."/>
            <person name="Shiryaev A."/>
            <person name="Soop K."/>
            <person name="Spirin V."/>
            <person name="Szebenyi C."/>
            <person name="Tomsovsky M."/>
            <person name="Tulloss R.E."/>
            <person name="Uehling J."/>
            <person name="Grigoriev I.V."/>
            <person name="Vagvolgyi C."/>
            <person name="Papp T."/>
            <person name="Martin F.M."/>
            <person name="Miettinen O."/>
            <person name="Hibbett D.S."/>
            <person name="Nagy L.G."/>
        </authorList>
    </citation>
    <scope>NUCLEOTIDE SEQUENCE [LARGE SCALE GENOMIC DNA]</scope>
    <source>
        <strain evidence="1 2">CBS 121175</strain>
    </source>
</reference>
<evidence type="ECO:0000313" key="1">
    <source>
        <dbReference type="EMBL" id="TFK21087.1"/>
    </source>
</evidence>
<protein>
    <recommendedName>
        <fullName evidence="3">Endonuclease/exonuclease/phosphatase domain-containing protein</fullName>
    </recommendedName>
</protein>
<sequence>MADFCNKSPHPWTLAGDVNATVSTKERASGGTDARAQYLGFLQKTKGHNKSTESGNIIDRVVTSADTLLDSFIEVGKKPTDWVPFTDHRPIAARIMLYCPKLLETSNQNYTTLPRQQVNAPCIVVPPKTEKHKYEDFRIAIDKKTRDEGLHSIVVDSPEAFTQLYDVL</sequence>
<gene>
    <name evidence="1" type="ORF">FA15DRAFT_672918</name>
</gene>
<evidence type="ECO:0000313" key="2">
    <source>
        <dbReference type="Proteomes" id="UP000307440"/>
    </source>
</evidence>
<dbReference type="Proteomes" id="UP000307440">
    <property type="component" value="Unassembled WGS sequence"/>
</dbReference>
<accession>A0A5C3KM45</accession>
<evidence type="ECO:0008006" key="3">
    <source>
        <dbReference type="Google" id="ProtNLM"/>
    </source>
</evidence>
<dbReference type="OrthoDB" id="3059994at2759"/>
<keyword evidence="2" id="KW-1185">Reference proteome</keyword>
<organism evidence="1 2">
    <name type="scientific">Coprinopsis marcescibilis</name>
    <name type="common">Agaric fungus</name>
    <name type="synonym">Psathyrella marcescibilis</name>
    <dbReference type="NCBI Taxonomy" id="230819"/>
    <lineage>
        <taxon>Eukaryota</taxon>
        <taxon>Fungi</taxon>
        <taxon>Dikarya</taxon>
        <taxon>Basidiomycota</taxon>
        <taxon>Agaricomycotina</taxon>
        <taxon>Agaricomycetes</taxon>
        <taxon>Agaricomycetidae</taxon>
        <taxon>Agaricales</taxon>
        <taxon>Agaricineae</taxon>
        <taxon>Psathyrellaceae</taxon>
        <taxon>Coprinopsis</taxon>
    </lineage>
</organism>
<name>A0A5C3KM45_COPMA</name>
<dbReference type="EMBL" id="ML210279">
    <property type="protein sequence ID" value="TFK21087.1"/>
    <property type="molecule type" value="Genomic_DNA"/>
</dbReference>
<feature type="non-terminal residue" evidence="1">
    <location>
        <position position="168"/>
    </location>
</feature>
<dbReference type="AlphaFoldDB" id="A0A5C3KM45"/>
<proteinExistence type="predicted"/>